<evidence type="ECO:0000259" key="8">
    <source>
        <dbReference type="PROSITE" id="PS51918"/>
    </source>
</evidence>
<dbReference type="InterPro" id="IPR023404">
    <property type="entry name" value="rSAM_horseshoe"/>
</dbReference>
<keyword evidence="2" id="KW-0949">S-adenosyl-L-methionine</keyword>
<evidence type="ECO:0000256" key="6">
    <source>
        <dbReference type="SAM" id="MobiDB-lite"/>
    </source>
</evidence>
<evidence type="ECO:0000256" key="1">
    <source>
        <dbReference type="ARBA" id="ARBA00001966"/>
    </source>
</evidence>
<dbReference type="Pfam" id="PF02310">
    <property type="entry name" value="B12-binding"/>
    <property type="match status" value="1"/>
</dbReference>
<dbReference type="GO" id="GO:0031419">
    <property type="term" value="F:cobalamin binding"/>
    <property type="evidence" value="ECO:0007669"/>
    <property type="project" value="InterPro"/>
</dbReference>
<feature type="domain" description="B12-binding" evidence="7">
    <location>
        <begin position="49"/>
        <end position="178"/>
    </location>
</feature>
<dbReference type="InterPro" id="IPR051198">
    <property type="entry name" value="BchE-like"/>
</dbReference>
<dbReference type="CDD" id="cd01335">
    <property type="entry name" value="Radical_SAM"/>
    <property type="match status" value="1"/>
</dbReference>
<keyword evidence="5" id="KW-0411">Iron-sulfur</keyword>
<dbReference type="SUPFAM" id="SSF102114">
    <property type="entry name" value="Radical SAM enzymes"/>
    <property type="match status" value="1"/>
</dbReference>
<dbReference type="InterPro" id="IPR007197">
    <property type="entry name" value="rSAM"/>
</dbReference>
<dbReference type="PANTHER" id="PTHR43409">
    <property type="entry name" value="ANAEROBIC MAGNESIUM-PROTOPORPHYRIN IX MONOMETHYL ESTER CYCLASE-RELATED"/>
    <property type="match status" value="1"/>
</dbReference>
<dbReference type="Gene3D" id="3.40.50.280">
    <property type="entry name" value="Cobalamin-binding domain"/>
    <property type="match status" value="1"/>
</dbReference>
<keyword evidence="10" id="KW-1185">Reference proteome</keyword>
<organism evidence="9 10">
    <name type="scientific">Nitrospina gracilis (strain 3/211)</name>
    <dbReference type="NCBI Taxonomy" id="1266370"/>
    <lineage>
        <taxon>Bacteria</taxon>
        <taxon>Pseudomonadati</taxon>
        <taxon>Nitrospinota/Tectimicrobiota group</taxon>
        <taxon>Nitrospinota</taxon>
        <taxon>Nitrospinia</taxon>
        <taxon>Nitrospinales</taxon>
        <taxon>Nitrospinaceae</taxon>
        <taxon>Nitrospina</taxon>
    </lineage>
</organism>
<dbReference type="STRING" id="1266370.NITGR_570025"/>
<accession>M1ZCJ1</accession>
<comment type="caution">
    <text evidence="9">The sequence shown here is derived from an EMBL/GenBank/DDBJ whole genome shotgun (WGS) entry which is preliminary data.</text>
</comment>
<dbReference type="SUPFAM" id="SSF52242">
    <property type="entry name" value="Cobalamin (vitamin B12)-binding domain"/>
    <property type="match status" value="1"/>
</dbReference>
<feature type="region of interest" description="Disordered" evidence="6">
    <location>
        <begin position="1"/>
        <end position="34"/>
    </location>
</feature>
<dbReference type="AlphaFoldDB" id="M1ZCJ1"/>
<evidence type="ECO:0000256" key="4">
    <source>
        <dbReference type="ARBA" id="ARBA00023004"/>
    </source>
</evidence>
<dbReference type="GO" id="GO:0003824">
    <property type="term" value="F:catalytic activity"/>
    <property type="evidence" value="ECO:0007669"/>
    <property type="project" value="InterPro"/>
</dbReference>
<dbReference type="CDD" id="cd02065">
    <property type="entry name" value="B12-binding_like"/>
    <property type="match status" value="1"/>
</dbReference>
<dbReference type="PANTHER" id="PTHR43409:SF16">
    <property type="entry name" value="SLR0320 PROTEIN"/>
    <property type="match status" value="1"/>
</dbReference>
<evidence type="ECO:0000256" key="2">
    <source>
        <dbReference type="ARBA" id="ARBA00022691"/>
    </source>
</evidence>
<dbReference type="GO" id="GO:0051536">
    <property type="term" value="F:iron-sulfur cluster binding"/>
    <property type="evidence" value="ECO:0007669"/>
    <property type="project" value="UniProtKB-KW"/>
</dbReference>
<gene>
    <name evidence="9" type="ORF">NITGR_570025</name>
</gene>
<keyword evidence="4" id="KW-0408">Iron</keyword>
<evidence type="ECO:0000313" key="9">
    <source>
        <dbReference type="EMBL" id="CCQ91076.1"/>
    </source>
</evidence>
<dbReference type="PROSITE" id="PS51918">
    <property type="entry name" value="RADICAL_SAM"/>
    <property type="match status" value="1"/>
</dbReference>
<dbReference type="Proteomes" id="UP000011704">
    <property type="component" value="Unassembled WGS sequence"/>
</dbReference>
<dbReference type="PROSITE" id="PS51332">
    <property type="entry name" value="B12_BINDING"/>
    <property type="match status" value="1"/>
</dbReference>
<dbReference type="Gene3D" id="3.80.30.20">
    <property type="entry name" value="tm_1862 like domain"/>
    <property type="match status" value="1"/>
</dbReference>
<sequence length="592" mass="68267">MRTNRASDAAPLSCAKSTPAAPPSSAASAKRDNAYHPPRSNAILEAMQPSIGLITLNAKFIHTAVSLRYLRNAARRSGYKNVWIEEFTIHQPVWKIAAEIQKHRPDILGIGVYIWNRRQCFELVEYLKKQNPDLKIVLGGPEVSFEMPHTDDYTIISGEGEARFVEYLGYAANNESPPPDVLERWLVYGGDLPDLHAPYTEEDWPYLKNRYAYVETSRGCPYLCSFCLSALDKTVRYFDDHAVRQQIEDIVKAGVGKVKFVDRTFNLQPRRMRDLMQWLTQFPEVEFHFEVVGDLLNDGMLEFLDTVPPGMFQFEIGIQTATDPVQQTIQRKQNNDKLFATIKQLIAQDRVHVHCDLIFGLPGETYEQMMESFKEVFALRPHEVQLGFLKFLPGAPVKDQIEKEKYRYLSTPPYEVIANRLVSAEQFSYLKRFTEMFDLFYNSQRFRFTLEHILRDQPPIEVFDRLLAHVEQHTGFHGGISLDRQYLFLAECFDLLNDPLALDLLKLDYLYHQRTFHLPGFMRARLPQNGSTKLRTWSGDRKTPLVPFSHEIEVNRWQARLSPSPSPVYYAVAHAPKGAGYFTRPALHRVEG</sequence>
<dbReference type="InterPro" id="IPR006158">
    <property type="entry name" value="Cobalamin-bd"/>
</dbReference>
<evidence type="ECO:0000256" key="3">
    <source>
        <dbReference type="ARBA" id="ARBA00022723"/>
    </source>
</evidence>
<dbReference type="Pfam" id="PF04055">
    <property type="entry name" value="Radical_SAM"/>
    <property type="match status" value="1"/>
</dbReference>
<dbReference type="InterPro" id="IPR006638">
    <property type="entry name" value="Elp3/MiaA/NifB-like_rSAM"/>
</dbReference>
<feature type="domain" description="Radical SAM core" evidence="8">
    <location>
        <begin position="206"/>
        <end position="420"/>
    </location>
</feature>
<dbReference type="GO" id="GO:0046872">
    <property type="term" value="F:metal ion binding"/>
    <property type="evidence" value="ECO:0007669"/>
    <property type="project" value="UniProtKB-KW"/>
</dbReference>
<protein>
    <submittedName>
        <fullName evidence="9">Putative Mg-protoporphyrin IX monomethyl ester oxidative cyclase</fullName>
    </submittedName>
</protein>
<dbReference type="InterPro" id="IPR058240">
    <property type="entry name" value="rSAM_sf"/>
</dbReference>
<dbReference type="SFLD" id="SFLDG01082">
    <property type="entry name" value="B12-binding_domain_containing"/>
    <property type="match status" value="1"/>
</dbReference>
<reference evidence="9 10" key="1">
    <citation type="journal article" date="2013" name="Front. Microbiol.">
        <title>The genome of Nitrospina gracilis illuminates the metabolism and evolution of the major marine nitrite oxidizer.</title>
        <authorList>
            <person name="Luecker S."/>
            <person name="Nowka B."/>
            <person name="Rattei T."/>
            <person name="Spieck E."/>
            <person name="and Daims H."/>
        </authorList>
    </citation>
    <scope>NUCLEOTIDE SEQUENCE [LARGE SCALE GENOMIC DNA]</scope>
    <source>
        <strain evidence="9 10">3/211</strain>
    </source>
</reference>
<proteinExistence type="predicted"/>
<dbReference type="InterPro" id="IPR036724">
    <property type="entry name" value="Cobalamin-bd_sf"/>
</dbReference>
<dbReference type="GO" id="GO:0005829">
    <property type="term" value="C:cytosol"/>
    <property type="evidence" value="ECO:0007669"/>
    <property type="project" value="TreeGrafter"/>
</dbReference>
<dbReference type="HOGENOM" id="CLU_021572_1_0_0"/>
<name>M1ZCJ1_NITG3</name>
<dbReference type="SFLD" id="SFLDS00029">
    <property type="entry name" value="Radical_SAM"/>
    <property type="match status" value="1"/>
</dbReference>
<dbReference type="InterPro" id="IPR025288">
    <property type="entry name" value="DUF4080"/>
</dbReference>
<keyword evidence="3" id="KW-0479">Metal-binding</keyword>
<comment type="cofactor">
    <cofactor evidence="1">
        <name>[4Fe-4S] cluster</name>
        <dbReference type="ChEBI" id="CHEBI:49883"/>
    </cofactor>
</comment>
<evidence type="ECO:0000313" key="10">
    <source>
        <dbReference type="Proteomes" id="UP000011704"/>
    </source>
</evidence>
<dbReference type="EMBL" id="CAQJ01000063">
    <property type="protein sequence ID" value="CCQ91076.1"/>
    <property type="molecule type" value="Genomic_DNA"/>
</dbReference>
<evidence type="ECO:0000256" key="5">
    <source>
        <dbReference type="ARBA" id="ARBA00023014"/>
    </source>
</evidence>
<dbReference type="InParanoid" id="M1ZCJ1"/>
<evidence type="ECO:0000259" key="7">
    <source>
        <dbReference type="PROSITE" id="PS51332"/>
    </source>
</evidence>
<dbReference type="Pfam" id="PF13311">
    <property type="entry name" value="DUF4080"/>
    <property type="match status" value="1"/>
</dbReference>
<dbReference type="SMART" id="SM00729">
    <property type="entry name" value="Elp3"/>
    <property type="match status" value="1"/>
</dbReference>